<feature type="transmembrane region" description="Helical" evidence="6">
    <location>
        <begin position="373"/>
        <end position="392"/>
    </location>
</feature>
<dbReference type="InterPro" id="IPR020846">
    <property type="entry name" value="MFS_dom"/>
</dbReference>
<feature type="transmembrane region" description="Helical" evidence="6">
    <location>
        <begin position="103"/>
        <end position="124"/>
    </location>
</feature>
<keyword evidence="2" id="KW-1003">Cell membrane</keyword>
<dbReference type="OrthoDB" id="6327871at2"/>
<evidence type="ECO:0000256" key="5">
    <source>
        <dbReference type="ARBA" id="ARBA00023136"/>
    </source>
</evidence>
<keyword evidence="4 6" id="KW-1133">Transmembrane helix</keyword>
<dbReference type="Proteomes" id="UP000176037">
    <property type="component" value="Unassembled WGS sequence"/>
</dbReference>
<feature type="transmembrane region" description="Helical" evidence="6">
    <location>
        <begin position="48"/>
        <end position="66"/>
    </location>
</feature>
<name>A0A1E8F8N3_9ALTE</name>
<dbReference type="InterPro" id="IPR011701">
    <property type="entry name" value="MFS"/>
</dbReference>
<feature type="transmembrane region" description="Helical" evidence="6">
    <location>
        <begin position="308"/>
        <end position="333"/>
    </location>
</feature>
<evidence type="ECO:0000256" key="3">
    <source>
        <dbReference type="ARBA" id="ARBA00022692"/>
    </source>
</evidence>
<protein>
    <submittedName>
        <fullName evidence="8">Transporter</fullName>
    </submittedName>
</protein>
<evidence type="ECO:0000313" key="9">
    <source>
        <dbReference type="Proteomes" id="UP000176037"/>
    </source>
</evidence>
<feature type="transmembrane region" description="Helical" evidence="6">
    <location>
        <begin position="12"/>
        <end position="36"/>
    </location>
</feature>
<evidence type="ECO:0000256" key="1">
    <source>
        <dbReference type="ARBA" id="ARBA00004651"/>
    </source>
</evidence>
<sequence length="405" mass="43196">MHAELPTHRFYVIVLTFILLSVLGQISTSIYTPFFADLADGFNTSLRIIEKSVATFLLAFSISQLLSGMGCDYLKKHTFLVVGLLVFIVGSLLAATAQTESQFLLGRIVQGLGGGVGVSVTRALSTQLFSEQQLTISLSLTNVAFGIAPAVSPVIGTVIGHYFGLSALFYFVALLAFLTLLLLIFSLFTVRQVAPTQQNVFGETLGLIRSVFNKILLVGVASGLLYGIVFCFVTVAPAIILGQHQQSKTVFSVYSLLATACFVAGSLVNIRLVASSVISKFSVSCLLIFMLSALQFITIGYFNVTTLPLLLCFSYVMFFVIGVAMPCSVSIMLGFSKTSAGFLAALVGFFHLTGASLGAYLVAEQTNDPTQSFALVTGLLGVGSLIASRLMGSKHEEQKTDNGGR</sequence>
<dbReference type="STRING" id="1856405.BFC17_07415"/>
<keyword evidence="3 6" id="KW-0812">Transmembrane</keyword>
<proteinExistence type="predicted"/>
<dbReference type="GO" id="GO:0022857">
    <property type="term" value="F:transmembrane transporter activity"/>
    <property type="evidence" value="ECO:0007669"/>
    <property type="project" value="InterPro"/>
</dbReference>
<accession>A0A1E8F8N3</accession>
<evidence type="ECO:0000256" key="6">
    <source>
        <dbReference type="SAM" id="Phobius"/>
    </source>
</evidence>
<dbReference type="RefSeq" id="WP_070178517.1">
    <property type="nucleotide sequence ID" value="NZ_BMJR01000013.1"/>
</dbReference>
<feature type="transmembrane region" description="Helical" evidence="6">
    <location>
        <begin position="253"/>
        <end position="274"/>
    </location>
</feature>
<feature type="transmembrane region" description="Helical" evidence="6">
    <location>
        <begin position="281"/>
        <end position="302"/>
    </location>
</feature>
<dbReference type="Pfam" id="PF07690">
    <property type="entry name" value="MFS_1"/>
    <property type="match status" value="1"/>
</dbReference>
<feature type="transmembrane region" description="Helical" evidence="6">
    <location>
        <begin position="168"/>
        <end position="190"/>
    </location>
</feature>
<dbReference type="EMBL" id="MJIC01000020">
    <property type="protein sequence ID" value="OFI32272.1"/>
    <property type="molecule type" value="Genomic_DNA"/>
</dbReference>
<dbReference type="AlphaFoldDB" id="A0A1E8F8N3"/>
<gene>
    <name evidence="8" type="ORF">BFC17_07415</name>
</gene>
<comment type="subcellular location">
    <subcellularLocation>
        <location evidence="1">Cell membrane</location>
        <topology evidence="1">Multi-pass membrane protein</topology>
    </subcellularLocation>
</comment>
<keyword evidence="5 6" id="KW-0472">Membrane</keyword>
<evidence type="ECO:0000313" key="8">
    <source>
        <dbReference type="EMBL" id="OFI32272.1"/>
    </source>
</evidence>
<feature type="transmembrane region" description="Helical" evidence="6">
    <location>
        <begin position="211"/>
        <end position="241"/>
    </location>
</feature>
<feature type="transmembrane region" description="Helical" evidence="6">
    <location>
        <begin position="78"/>
        <end position="97"/>
    </location>
</feature>
<feature type="domain" description="Major facilitator superfamily (MFS) profile" evidence="7">
    <location>
        <begin position="13"/>
        <end position="395"/>
    </location>
</feature>
<comment type="caution">
    <text evidence="8">The sequence shown here is derived from an EMBL/GenBank/DDBJ whole genome shotgun (WGS) entry which is preliminary data.</text>
</comment>
<reference evidence="8 9" key="1">
    <citation type="submission" date="2016-09" db="EMBL/GenBank/DDBJ databases">
        <title>Alteromonas lipolytica, a new species isolated from sea water.</title>
        <authorList>
            <person name="Wu Y.-H."/>
            <person name="Cheng H."/>
            <person name="Xu X.-W."/>
        </authorList>
    </citation>
    <scope>NUCLEOTIDE SEQUENCE [LARGE SCALE GENOMIC DNA]</scope>
    <source>
        <strain evidence="8 9">JW12</strain>
    </source>
</reference>
<dbReference type="SUPFAM" id="SSF103473">
    <property type="entry name" value="MFS general substrate transporter"/>
    <property type="match status" value="1"/>
</dbReference>
<dbReference type="GO" id="GO:0005886">
    <property type="term" value="C:plasma membrane"/>
    <property type="evidence" value="ECO:0007669"/>
    <property type="project" value="UniProtKB-SubCell"/>
</dbReference>
<dbReference type="PANTHER" id="PTHR43124">
    <property type="entry name" value="PURINE EFFLUX PUMP PBUE"/>
    <property type="match status" value="1"/>
</dbReference>
<feature type="transmembrane region" description="Helical" evidence="6">
    <location>
        <begin position="136"/>
        <end position="162"/>
    </location>
</feature>
<evidence type="ECO:0000259" key="7">
    <source>
        <dbReference type="PROSITE" id="PS50850"/>
    </source>
</evidence>
<dbReference type="InterPro" id="IPR050189">
    <property type="entry name" value="MFS_Efflux_Transporters"/>
</dbReference>
<dbReference type="Gene3D" id="1.20.1720.10">
    <property type="entry name" value="Multidrug resistance protein D"/>
    <property type="match status" value="1"/>
</dbReference>
<dbReference type="InterPro" id="IPR036259">
    <property type="entry name" value="MFS_trans_sf"/>
</dbReference>
<dbReference type="PANTHER" id="PTHR43124:SF3">
    <property type="entry name" value="CHLORAMPHENICOL EFFLUX PUMP RV0191"/>
    <property type="match status" value="1"/>
</dbReference>
<dbReference type="PROSITE" id="PS50850">
    <property type="entry name" value="MFS"/>
    <property type="match status" value="1"/>
</dbReference>
<keyword evidence="9" id="KW-1185">Reference proteome</keyword>
<feature type="transmembrane region" description="Helical" evidence="6">
    <location>
        <begin position="340"/>
        <end position="361"/>
    </location>
</feature>
<evidence type="ECO:0000256" key="4">
    <source>
        <dbReference type="ARBA" id="ARBA00022989"/>
    </source>
</evidence>
<evidence type="ECO:0000256" key="2">
    <source>
        <dbReference type="ARBA" id="ARBA00022475"/>
    </source>
</evidence>
<organism evidence="8 9">
    <name type="scientific">Alteromonas lipolytica</name>
    <dbReference type="NCBI Taxonomy" id="1856405"/>
    <lineage>
        <taxon>Bacteria</taxon>
        <taxon>Pseudomonadati</taxon>
        <taxon>Pseudomonadota</taxon>
        <taxon>Gammaproteobacteria</taxon>
        <taxon>Alteromonadales</taxon>
        <taxon>Alteromonadaceae</taxon>
        <taxon>Alteromonas/Salinimonas group</taxon>
        <taxon>Alteromonas</taxon>
    </lineage>
</organism>